<gene>
    <name evidence="1" type="ordered locus">MTH_624</name>
</gene>
<dbReference type="AlphaFoldDB" id="O26721"/>
<name>O26721_METTH</name>
<accession>O26721</accession>
<dbReference type="KEGG" id="mth:MTH_624"/>
<evidence type="ECO:0000313" key="1">
    <source>
        <dbReference type="EMBL" id="AAB85130.1"/>
    </source>
</evidence>
<dbReference type="HOGENOM" id="CLU_2802239_0_0_2"/>
<dbReference type="Proteomes" id="UP000005223">
    <property type="component" value="Chromosome"/>
</dbReference>
<dbReference type="STRING" id="187420.MTH_624"/>
<reference evidence="1 2" key="1">
    <citation type="journal article" date="1997" name="J. Bacteriol.">
        <title>Complete genome sequence of Methanobacterium thermoautotrophicum deltaH: functional analysis and comparative genomics.</title>
        <authorList>
            <person name="Smith D.R."/>
            <person name="Doucette-Stamm L.A."/>
            <person name="Deloughery C."/>
            <person name="Lee H.-M."/>
            <person name="Dubois J."/>
            <person name="Aldredge T."/>
            <person name="Bashirzadeh R."/>
            <person name="Blakely D."/>
            <person name="Cook R."/>
            <person name="Gilbert K."/>
            <person name="Harrison D."/>
            <person name="Hoang L."/>
            <person name="Keagle P."/>
            <person name="Lumm W."/>
            <person name="Pothier B."/>
            <person name="Qiu D."/>
            <person name="Spadafora R."/>
            <person name="Vicare R."/>
            <person name="Wang Y."/>
            <person name="Wierzbowski J."/>
            <person name="Gibson R."/>
            <person name="Jiwani N."/>
            <person name="Caruso A."/>
            <person name="Bush D."/>
            <person name="Safer H."/>
            <person name="Patwell D."/>
            <person name="Prabhakar S."/>
            <person name="McDougall S."/>
            <person name="Shimer G."/>
            <person name="Goyal A."/>
            <person name="Pietrovski S."/>
            <person name="Church G.M."/>
            <person name="Daniels C.J."/>
            <person name="Mao J.-i."/>
            <person name="Rice P."/>
            <person name="Nolling J."/>
            <person name="Reeve J.N."/>
        </authorList>
    </citation>
    <scope>NUCLEOTIDE SEQUENCE [LARGE SCALE GENOMIC DNA]</scope>
    <source>
        <strain evidence="2">ATCC 29096 / DSM 1053 / JCM 10044 / NBRC 100330 / Delta H</strain>
    </source>
</reference>
<dbReference type="EMBL" id="AE000666">
    <property type="protein sequence ID" value="AAB85130.1"/>
    <property type="molecule type" value="Genomic_DNA"/>
</dbReference>
<sequence>MLMRIIEGACPAAAVDAGGRLLIPVFRVSFILTEKGINAVSLKPILCIVMEGEMRYIVSLQGPCDPHTL</sequence>
<dbReference type="InParanoid" id="O26721"/>
<dbReference type="PIR" id="A69183">
    <property type="entry name" value="A69183"/>
</dbReference>
<protein>
    <submittedName>
        <fullName evidence="1">Uncharacterized protein</fullName>
    </submittedName>
</protein>
<organism evidence="1 2">
    <name type="scientific">Methanothermobacter thermautotrophicus (strain ATCC 29096 / DSM 1053 / JCM 10044 / NBRC 100330 / Delta H)</name>
    <name type="common">Methanobacterium thermoautotrophicum</name>
    <dbReference type="NCBI Taxonomy" id="187420"/>
    <lineage>
        <taxon>Archaea</taxon>
        <taxon>Methanobacteriati</taxon>
        <taxon>Methanobacteriota</taxon>
        <taxon>Methanomada group</taxon>
        <taxon>Methanobacteria</taxon>
        <taxon>Methanobacteriales</taxon>
        <taxon>Methanobacteriaceae</taxon>
        <taxon>Methanothermobacter</taxon>
    </lineage>
</organism>
<dbReference type="PaxDb" id="187420-MTH_624"/>
<proteinExistence type="predicted"/>
<keyword evidence="2" id="KW-1185">Reference proteome</keyword>
<dbReference type="EnsemblBacteria" id="AAB85130">
    <property type="protein sequence ID" value="AAB85130"/>
    <property type="gene ID" value="MTH_624"/>
</dbReference>
<evidence type="ECO:0000313" key="2">
    <source>
        <dbReference type="Proteomes" id="UP000005223"/>
    </source>
</evidence>